<feature type="compositionally biased region" description="Polar residues" evidence="1">
    <location>
        <begin position="38"/>
        <end position="47"/>
    </location>
</feature>
<dbReference type="Pfam" id="PF06985">
    <property type="entry name" value="HET"/>
    <property type="match status" value="1"/>
</dbReference>
<comment type="caution">
    <text evidence="3">The sequence shown here is derived from an EMBL/GenBank/DDBJ whole genome shotgun (WGS) entry which is preliminary data.</text>
</comment>
<dbReference type="Proteomes" id="UP001251528">
    <property type="component" value="Unassembled WGS sequence"/>
</dbReference>
<proteinExistence type="predicted"/>
<dbReference type="PANTHER" id="PTHR33112:SF16">
    <property type="entry name" value="HETEROKARYON INCOMPATIBILITY DOMAIN-CONTAINING PROTEIN"/>
    <property type="match status" value="1"/>
</dbReference>
<accession>A0AAJ0CNY4</accession>
<dbReference type="InterPro" id="IPR010730">
    <property type="entry name" value="HET"/>
</dbReference>
<gene>
    <name evidence="3" type="ORF">QQS21_005720</name>
</gene>
<evidence type="ECO:0000313" key="3">
    <source>
        <dbReference type="EMBL" id="KAK2598169.1"/>
    </source>
</evidence>
<organism evidence="3 4">
    <name type="scientific">Conoideocrella luteorostrata</name>
    <dbReference type="NCBI Taxonomy" id="1105319"/>
    <lineage>
        <taxon>Eukaryota</taxon>
        <taxon>Fungi</taxon>
        <taxon>Dikarya</taxon>
        <taxon>Ascomycota</taxon>
        <taxon>Pezizomycotina</taxon>
        <taxon>Sordariomycetes</taxon>
        <taxon>Hypocreomycetidae</taxon>
        <taxon>Hypocreales</taxon>
        <taxon>Clavicipitaceae</taxon>
        <taxon>Conoideocrella</taxon>
    </lineage>
</organism>
<keyword evidence="4" id="KW-1185">Reference proteome</keyword>
<feature type="compositionally biased region" description="Basic and acidic residues" evidence="1">
    <location>
        <begin position="1"/>
        <end position="36"/>
    </location>
</feature>
<feature type="domain" description="Heterokaryon incompatibility" evidence="2">
    <location>
        <begin position="536"/>
        <end position="686"/>
    </location>
</feature>
<protein>
    <recommendedName>
        <fullName evidence="2">Heterokaryon incompatibility domain-containing protein</fullName>
    </recommendedName>
</protein>
<feature type="region of interest" description="Disordered" evidence="1">
    <location>
        <begin position="142"/>
        <end position="164"/>
    </location>
</feature>
<dbReference type="PANTHER" id="PTHR33112">
    <property type="entry name" value="DOMAIN PROTEIN, PUTATIVE-RELATED"/>
    <property type="match status" value="1"/>
</dbReference>
<evidence type="ECO:0000256" key="1">
    <source>
        <dbReference type="SAM" id="MobiDB-lite"/>
    </source>
</evidence>
<feature type="region of interest" description="Disordered" evidence="1">
    <location>
        <begin position="1"/>
        <end position="47"/>
    </location>
</feature>
<name>A0AAJ0CNY4_9HYPO</name>
<dbReference type="AlphaFoldDB" id="A0AAJ0CNY4"/>
<sequence>MSDTDEGAKQQDGEEAKQRDGDDATLHRDEGSRDSEDWQSGSDDTNVATITVPTYEETDALNWDDFSLRLTIIREDITYDRFDQKSLNQLLANSDDSEEPLLSIGSQKGQFENVPDLNSTDYVAPLVQECYRRLKSIQSSAIVRSTQPPRHNGPVKLDSTPSQAQDDYYNENTGFVVDAEYQTDMDVLRALMVPLVHPTRPESYLRSLPGISSISPKVHRCMETLRFLAGDVAKTFYIRFSQWRRTRLAEIQTLLVNDLSSEDYTKEEIDILDALRNLALASGVQFITDDILTRAEEFMQSPGLGFLQAIGQRLEKLSIFSIPFSPLHVNKCEFCADINLMSLTNPENTPAQTCVQSLRYNWAKRIEVPDFLCTLGSFFYRNLVIQGRPKDYIRHSAHLESNAILDLGGTFRFSMSSSESVQQDTGAKTLEMGDTLSLKGYTLDLDVASLPGSSAKRHLRRNRLSSIHSPETLSIIQDWIDDCDANHADCSDWVASGRDDGAFGDNAVLPTRVIDVGTVSEPLARLVVPNGSRAKYATLSHCWGKEDILCTTRDNCADMQAGIAYEQLPATLRDAFAITRRLGIRYLWVDCLCIMQQDELDWQHEAGKMGSIYQSAYITLAATASDSATDSFVTPLENRMCQKTFELPCNPRDDTAGSFSFVIGHPDPDANVKNARLNTRGWVLQERLLSRRILHFAKDQIYWECRVKAKAEDGTDFPDHRDKRILFPLPGLMRQLGRLEPPCSVKYTDRDDSSFLHIWLAILEFYSKCSFTYEKDRLVALLGLASKLQPYTQREYNDGHWLLPGSSDLPESVLWCPDDEIYHDAPMDMPSWSWASYGGGIDLSFHNRGYQVAARLVGTVSLDEKSLLGLRLRGSIISAKVLLVNDDRKKARKMVLHDDNDDGAQVGDVLGNVTFDDTSRICGNVRCLYLFNDNVGYPTYLALTEVETGMKHGGQVLHKRVGIASLPRGEEERFPGAMEDLIIV</sequence>
<reference evidence="3" key="1">
    <citation type="submission" date="2023-06" db="EMBL/GenBank/DDBJ databases">
        <title>Conoideocrella luteorostrata (Hypocreales: Clavicipitaceae), a potential biocontrol fungus for elongate hemlock scale in United States Christmas tree production areas.</title>
        <authorList>
            <person name="Barrett H."/>
            <person name="Lovett B."/>
            <person name="Macias A.M."/>
            <person name="Stajich J.E."/>
            <person name="Kasson M.T."/>
        </authorList>
    </citation>
    <scope>NUCLEOTIDE SEQUENCE</scope>
    <source>
        <strain evidence="3">ARSEF 14590</strain>
    </source>
</reference>
<dbReference type="EMBL" id="JASWJB010000098">
    <property type="protein sequence ID" value="KAK2598169.1"/>
    <property type="molecule type" value="Genomic_DNA"/>
</dbReference>
<evidence type="ECO:0000259" key="2">
    <source>
        <dbReference type="Pfam" id="PF06985"/>
    </source>
</evidence>
<evidence type="ECO:0000313" key="4">
    <source>
        <dbReference type="Proteomes" id="UP001251528"/>
    </source>
</evidence>